<evidence type="ECO:0000256" key="2">
    <source>
        <dbReference type="ARBA" id="ARBA00004953"/>
    </source>
</evidence>
<dbReference type="Pfam" id="PF03186">
    <property type="entry name" value="CobD_Cbib"/>
    <property type="match status" value="1"/>
</dbReference>
<comment type="similarity">
    <text evidence="3 9">Belongs to the CobD/CbiB family.</text>
</comment>
<dbReference type="AlphaFoldDB" id="A0A345NSR7"/>
<dbReference type="GO" id="GO:0009236">
    <property type="term" value="P:cobalamin biosynthetic process"/>
    <property type="evidence" value="ECO:0007669"/>
    <property type="project" value="UniProtKB-UniRule"/>
</dbReference>
<dbReference type="NCBIfam" id="TIGR00380">
    <property type="entry name" value="cobal_cbiB"/>
    <property type="match status" value="1"/>
</dbReference>
<dbReference type="UniPathway" id="UPA00148"/>
<evidence type="ECO:0000256" key="3">
    <source>
        <dbReference type="ARBA" id="ARBA00006263"/>
    </source>
</evidence>
<keyword evidence="8 9" id="KW-0472">Membrane</keyword>
<feature type="transmembrane region" description="Helical" evidence="9">
    <location>
        <begin position="87"/>
        <end position="107"/>
    </location>
</feature>
<dbReference type="HAMAP" id="MF_00024">
    <property type="entry name" value="CobD_CbiB"/>
    <property type="match status" value="1"/>
</dbReference>
<evidence type="ECO:0000256" key="7">
    <source>
        <dbReference type="ARBA" id="ARBA00022989"/>
    </source>
</evidence>
<evidence type="ECO:0000313" key="11">
    <source>
        <dbReference type="Proteomes" id="UP000253790"/>
    </source>
</evidence>
<evidence type="ECO:0000256" key="5">
    <source>
        <dbReference type="ARBA" id="ARBA00022573"/>
    </source>
</evidence>
<evidence type="ECO:0000256" key="9">
    <source>
        <dbReference type="HAMAP-Rule" id="MF_00024"/>
    </source>
</evidence>
<feature type="transmembrane region" description="Helical" evidence="9">
    <location>
        <begin position="58"/>
        <end position="81"/>
    </location>
</feature>
<proteinExistence type="inferred from homology"/>
<keyword evidence="7 9" id="KW-1133">Transmembrane helix</keyword>
<sequence length="328" mass="33530">MLGTTGQRALGVVAGLLLDRALGEPPDRWHPVAWFGTAMGRVEKVVYRDSRAAGAIHAGLGAGLGAAAGVALVAGAGAVLAPAGREVLRGALPVALAVAVASAGRMLRRTSRTIEEHLLQDDLAAARATLPSLVGRDPSGLDGSGVAAAVVESLAENTVDAVVAPAFWGLVAGAPGVLVHRAVNTMDAMVGHRSARYARFGTAAARLDDAMAWLPARLFAALVGVLAPGRAGDLVRLVRRDAPAHPSPNSGVAEAAVAAALAVELGGPLRYGDQVEDRPRLGDGPRPGAGDITRARQLVDRAELTVVALCLAAWWAGRAAPHTRRRDA</sequence>
<keyword evidence="4 9" id="KW-1003">Cell membrane</keyword>
<keyword evidence="6 9" id="KW-0812">Transmembrane</keyword>
<evidence type="ECO:0000256" key="6">
    <source>
        <dbReference type="ARBA" id="ARBA00022692"/>
    </source>
</evidence>
<gene>
    <name evidence="9 10" type="primary">cobD</name>
    <name evidence="10" type="ORF">DV701_11625</name>
</gene>
<dbReference type="PANTHER" id="PTHR34308">
    <property type="entry name" value="COBALAMIN BIOSYNTHESIS PROTEIN CBIB"/>
    <property type="match status" value="1"/>
</dbReference>
<evidence type="ECO:0000256" key="1">
    <source>
        <dbReference type="ARBA" id="ARBA00004651"/>
    </source>
</evidence>
<comment type="subcellular location">
    <subcellularLocation>
        <location evidence="1 9">Cell membrane</location>
        <topology evidence="1 9">Multi-pass membrane protein</topology>
    </subcellularLocation>
</comment>
<reference evidence="10 11" key="1">
    <citation type="submission" date="2018-07" db="EMBL/GenBank/DDBJ databases">
        <title>Complete genome sequencing of Ornithinimicrobium sp. AMA3305.</title>
        <authorList>
            <person name="Bae J.-W."/>
        </authorList>
    </citation>
    <scope>NUCLEOTIDE SEQUENCE [LARGE SCALE GENOMIC DNA]</scope>
    <source>
        <strain evidence="10 11">AMA3305</strain>
    </source>
</reference>
<dbReference type="GO" id="GO:0015420">
    <property type="term" value="F:ABC-type vitamin B12 transporter activity"/>
    <property type="evidence" value="ECO:0007669"/>
    <property type="project" value="UniProtKB-UniRule"/>
</dbReference>
<comment type="function">
    <text evidence="9">Converts cobyric acid to cobinamide by the addition of aminopropanol on the F carboxylic group.</text>
</comment>
<evidence type="ECO:0000256" key="8">
    <source>
        <dbReference type="ARBA" id="ARBA00023136"/>
    </source>
</evidence>
<dbReference type="GO" id="GO:0048472">
    <property type="term" value="F:threonine-phosphate decarboxylase activity"/>
    <property type="evidence" value="ECO:0007669"/>
    <property type="project" value="InterPro"/>
</dbReference>
<keyword evidence="5 9" id="KW-0169">Cobalamin biosynthesis</keyword>
<protein>
    <recommendedName>
        <fullName evidence="9">Cobalamin biosynthesis protein CobD</fullName>
    </recommendedName>
</protein>
<dbReference type="GO" id="GO:0005886">
    <property type="term" value="C:plasma membrane"/>
    <property type="evidence" value="ECO:0007669"/>
    <property type="project" value="UniProtKB-SubCell"/>
</dbReference>
<dbReference type="InterPro" id="IPR004485">
    <property type="entry name" value="Cobalamin_biosynth_CobD/CbiB"/>
</dbReference>
<dbReference type="EMBL" id="CP031229">
    <property type="protein sequence ID" value="AXH98075.1"/>
    <property type="molecule type" value="Genomic_DNA"/>
</dbReference>
<comment type="pathway">
    <text evidence="2 9">Cofactor biosynthesis; adenosylcobalamin biosynthesis.</text>
</comment>
<comment type="caution">
    <text evidence="9">Lacks conserved residue(s) required for the propagation of feature annotation.</text>
</comment>
<evidence type="ECO:0000313" key="10">
    <source>
        <dbReference type="EMBL" id="AXH98075.1"/>
    </source>
</evidence>
<keyword evidence="11" id="KW-1185">Reference proteome</keyword>
<evidence type="ECO:0000256" key="4">
    <source>
        <dbReference type="ARBA" id="ARBA00022475"/>
    </source>
</evidence>
<dbReference type="OrthoDB" id="9811967at2"/>
<accession>A0A345NSR7</accession>
<dbReference type="KEGG" id="orn:DV701_11625"/>
<organism evidence="10 11">
    <name type="scientific">Ornithinimicrobium avium</name>
    <dbReference type="NCBI Taxonomy" id="2283195"/>
    <lineage>
        <taxon>Bacteria</taxon>
        <taxon>Bacillati</taxon>
        <taxon>Actinomycetota</taxon>
        <taxon>Actinomycetes</taxon>
        <taxon>Micrococcales</taxon>
        <taxon>Ornithinimicrobiaceae</taxon>
        <taxon>Ornithinimicrobium</taxon>
    </lineage>
</organism>
<name>A0A345NSR7_9MICO</name>
<dbReference type="PANTHER" id="PTHR34308:SF1">
    <property type="entry name" value="COBALAMIN BIOSYNTHESIS PROTEIN CBIB"/>
    <property type="match status" value="1"/>
</dbReference>
<dbReference type="Proteomes" id="UP000253790">
    <property type="component" value="Chromosome"/>
</dbReference>